<evidence type="ECO:0000313" key="1">
    <source>
        <dbReference type="EMBL" id="KAK6784991.1"/>
    </source>
</evidence>
<name>A0AAN8YAZ2_SOLBU</name>
<reference evidence="1 2" key="1">
    <citation type="submission" date="2024-02" db="EMBL/GenBank/DDBJ databases">
        <title>de novo genome assembly of Solanum bulbocastanum strain 11H21.</title>
        <authorList>
            <person name="Hosaka A.J."/>
        </authorList>
    </citation>
    <scope>NUCLEOTIDE SEQUENCE [LARGE SCALE GENOMIC DNA]</scope>
    <source>
        <tissue evidence="1">Young leaves</tissue>
    </source>
</reference>
<organism evidence="1 2">
    <name type="scientific">Solanum bulbocastanum</name>
    <name type="common">Wild potato</name>
    <dbReference type="NCBI Taxonomy" id="147425"/>
    <lineage>
        <taxon>Eukaryota</taxon>
        <taxon>Viridiplantae</taxon>
        <taxon>Streptophyta</taxon>
        <taxon>Embryophyta</taxon>
        <taxon>Tracheophyta</taxon>
        <taxon>Spermatophyta</taxon>
        <taxon>Magnoliopsida</taxon>
        <taxon>eudicotyledons</taxon>
        <taxon>Gunneridae</taxon>
        <taxon>Pentapetalae</taxon>
        <taxon>asterids</taxon>
        <taxon>lamiids</taxon>
        <taxon>Solanales</taxon>
        <taxon>Solanaceae</taxon>
        <taxon>Solanoideae</taxon>
        <taxon>Solaneae</taxon>
        <taxon>Solanum</taxon>
    </lineage>
</organism>
<dbReference type="Proteomes" id="UP001371456">
    <property type="component" value="Unassembled WGS sequence"/>
</dbReference>
<proteinExistence type="predicted"/>
<comment type="caution">
    <text evidence="1">The sequence shown here is derived from an EMBL/GenBank/DDBJ whole genome shotgun (WGS) entry which is preliminary data.</text>
</comment>
<sequence length="60" mass="6724">MSLLISSLSEETLPIVTGLSTSKEIWDTLELVLSSTSNTRTLNLCELDLPSFYKSWCLSR</sequence>
<keyword evidence="2" id="KW-1185">Reference proteome</keyword>
<accession>A0AAN8YAZ2</accession>
<protein>
    <submittedName>
        <fullName evidence="1">Uncharacterized protein</fullName>
    </submittedName>
</protein>
<evidence type="ECO:0000313" key="2">
    <source>
        <dbReference type="Proteomes" id="UP001371456"/>
    </source>
</evidence>
<gene>
    <name evidence="1" type="ORF">RDI58_018446</name>
</gene>
<dbReference type="EMBL" id="JBANQN010000007">
    <property type="protein sequence ID" value="KAK6784991.1"/>
    <property type="molecule type" value="Genomic_DNA"/>
</dbReference>
<dbReference type="AlphaFoldDB" id="A0AAN8YAZ2"/>